<feature type="transmembrane region" description="Helical" evidence="5">
    <location>
        <begin position="75"/>
        <end position="96"/>
    </location>
</feature>
<dbReference type="RefSeq" id="WP_115515727.1">
    <property type="nucleotide sequence ID" value="NZ_QRGO01000001.1"/>
</dbReference>
<dbReference type="EMBL" id="QRGO01000001">
    <property type="protein sequence ID" value="RDV03703.1"/>
    <property type="molecule type" value="Genomic_DNA"/>
</dbReference>
<evidence type="ECO:0000256" key="2">
    <source>
        <dbReference type="ARBA" id="ARBA00022692"/>
    </source>
</evidence>
<comment type="caution">
    <text evidence="6">The sequence shown here is derived from an EMBL/GenBank/DDBJ whole genome shotgun (WGS) entry which is preliminary data.</text>
</comment>
<accession>A0A371B8E8</accession>
<keyword evidence="3 5" id="KW-1133">Transmembrane helix</keyword>
<evidence type="ECO:0000256" key="5">
    <source>
        <dbReference type="SAM" id="Phobius"/>
    </source>
</evidence>
<evidence type="ECO:0000313" key="7">
    <source>
        <dbReference type="Proteomes" id="UP000263993"/>
    </source>
</evidence>
<dbReference type="GO" id="GO:0015035">
    <property type="term" value="F:protein-disulfide reductase activity"/>
    <property type="evidence" value="ECO:0007669"/>
    <property type="project" value="InterPro"/>
</dbReference>
<keyword evidence="7" id="KW-1185">Reference proteome</keyword>
<gene>
    <name evidence="6" type="ORF">DXH78_03345</name>
</gene>
<evidence type="ECO:0000256" key="3">
    <source>
        <dbReference type="ARBA" id="ARBA00022989"/>
    </source>
</evidence>
<dbReference type="Pfam" id="PF02600">
    <property type="entry name" value="DsbB"/>
    <property type="match status" value="1"/>
</dbReference>
<dbReference type="OrthoDB" id="9808637at2"/>
<keyword evidence="2 5" id="KW-0812">Transmembrane</keyword>
<feature type="transmembrane region" description="Helical" evidence="5">
    <location>
        <begin position="12"/>
        <end position="32"/>
    </location>
</feature>
<organism evidence="6 7">
    <name type="scientific">Undibacter mobilis</name>
    <dbReference type="NCBI Taxonomy" id="2292256"/>
    <lineage>
        <taxon>Bacteria</taxon>
        <taxon>Pseudomonadati</taxon>
        <taxon>Pseudomonadota</taxon>
        <taxon>Alphaproteobacteria</taxon>
        <taxon>Hyphomicrobiales</taxon>
        <taxon>Nitrobacteraceae</taxon>
        <taxon>Undibacter</taxon>
    </lineage>
</organism>
<reference evidence="7" key="1">
    <citation type="submission" date="2018-08" db="EMBL/GenBank/DDBJ databases">
        <authorList>
            <person name="Kim S.-J."/>
            <person name="Jung G.-Y."/>
        </authorList>
    </citation>
    <scope>NUCLEOTIDE SEQUENCE [LARGE SCALE GENOMIC DNA]</scope>
    <source>
        <strain evidence="7">GY_H</strain>
    </source>
</reference>
<comment type="subcellular location">
    <subcellularLocation>
        <location evidence="1">Membrane</location>
        <topology evidence="1">Multi-pass membrane protein</topology>
    </subcellularLocation>
</comment>
<protein>
    <submittedName>
        <fullName evidence="6">Disulfide bond formation protein B</fullName>
    </submittedName>
</protein>
<dbReference type="InterPro" id="IPR003752">
    <property type="entry name" value="DiS_bond_form_DsbB/BdbC"/>
</dbReference>
<keyword evidence="4 5" id="KW-0472">Membrane</keyword>
<dbReference type="SUPFAM" id="SSF158442">
    <property type="entry name" value="DsbB-like"/>
    <property type="match status" value="1"/>
</dbReference>
<dbReference type="InterPro" id="IPR023380">
    <property type="entry name" value="DsbB-like_sf"/>
</dbReference>
<evidence type="ECO:0000256" key="4">
    <source>
        <dbReference type="ARBA" id="ARBA00023136"/>
    </source>
</evidence>
<dbReference type="Proteomes" id="UP000263993">
    <property type="component" value="Unassembled WGS sequence"/>
</dbReference>
<name>A0A371B8E8_9BRAD</name>
<dbReference type="AlphaFoldDB" id="A0A371B8E8"/>
<dbReference type="PIRSF" id="PIRSF033913">
    <property type="entry name" value="S-S_format_DsbB"/>
    <property type="match status" value="1"/>
</dbReference>
<dbReference type="GO" id="GO:0016020">
    <property type="term" value="C:membrane"/>
    <property type="evidence" value="ECO:0007669"/>
    <property type="project" value="UniProtKB-SubCell"/>
</dbReference>
<proteinExistence type="predicted"/>
<dbReference type="GO" id="GO:0006457">
    <property type="term" value="P:protein folding"/>
    <property type="evidence" value="ECO:0007669"/>
    <property type="project" value="InterPro"/>
</dbReference>
<evidence type="ECO:0000313" key="6">
    <source>
        <dbReference type="EMBL" id="RDV03703.1"/>
    </source>
</evidence>
<dbReference type="InterPro" id="IPR024199">
    <property type="entry name" value="Uncharacterised_DsbB"/>
</dbReference>
<feature type="transmembrane region" description="Helical" evidence="5">
    <location>
        <begin position="153"/>
        <end position="171"/>
    </location>
</feature>
<sequence length="177" mass="18612">MITSLPILRKDPVAGAAAIVALVGLATIGGFLFFEHVLGYMPCALCLDQRKAFYVTVPLAALLCLGAGHGASRKVLFLGFLVIAAAMLWNTGLAAFHAGVEWKFWPGPADCSGPVNNFGSAGDMLNRLQTIRIARCDDAAWRLFGISMAGYDVLISAFLAAVAAFGAKAALARPEPE</sequence>
<feature type="transmembrane region" description="Helical" evidence="5">
    <location>
        <begin position="52"/>
        <end position="68"/>
    </location>
</feature>
<evidence type="ECO:0000256" key="1">
    <source>
        <dbReference type="ARBA" id="ARBA00004141"/>
    </source>
</evidence>
<dbReference type="Gene3D" id="1.20.1550.10">
    <property type="entry name" value="DsbB-like"/>
    <property type="match status" value="1"/>
</dbReference>